<keyword evidence="1" id="KW-0328">Glycosyltransferase</keyword>
<dbReference type="SUPFAM" id="SSF53448">
    <property type="entry name" value="Nucleotide-diphospho-sugar transferases"/>
    <property type="match status" value="1"/>
</dbReference>
<keyword evidence="3" id="KW-0812">Transmembrane</keyword>
<feature type="transmembrane region" description="Helical" evidence="3">
    <location>
        <begin position="392"/>
        <end position="413"/>
    </location>
</feature>
<keyword evidence="2 4" id="KW-0808">Transferase</keyword>
<evidence type="ECO:0000313" key="4">
    <source>
        <dbReference type="EMBL" id="RXK49106.1"/>
    </source>
</evidence>
<feature type="transmembrane region" description="Helical" evidence="3">
    <location>
        <begin position="331"/>
        <end position="356"/>
    </location>
</feature>
<dbReference type="PANTHER" id="PTHR43630">
    <property type="entry name" value="POLY-BETA-1,6-N-ACETYL-D-GLUCOSAMINE SYNTHASE"/>
    <property type="match status" value="1"/>
</dbReference>
<keyword evidence="5" id="KW-1185">Reference proteome</keyword>
<evidence type="ECO:0000256" key="1">
    <source>
        <dbReference type="ARBA" id="ARBA00022676"/>
    </source>
</evidence>
<dbReference type="Pfam" id="PF13641">
    <property type="entry name" value="Glyco_tranf_2_3"/>
    <property type="match status" value="1"/>
</dbReference>
<dbReference type="AlphaFoldDB" id="A0A498KW37"/>
<comment type="caution">
    <text evidence="4">The sequence shown here is derived from an EMBL/GenBank/DDBJ whole genome shotgun (WGS) entry which is preliminary data.</text>
</comment>
<dbReference type="OrthoDB" id="43988at2157"/>
<reference evidence="4 5" key="1">
    <citation type="submission" date="2019-01" db="EMBL/GenBank/DDBJ databases">
        <title>Halorientalis sp. F13-25 a new haloarchaeum isolated from hypersaline water.</title>
        <authorList>
            <person name="Ana D.-V."/>
            <person name="Cristina S.-P."/>
            <person name="Antonio V."/>
        </authorList>
    </citation>
    <scope>NUCLEOTIDE SEQUENCE [LARGE SCALE GENOMIC DNA]</scope>
    <source>
        <strain evidence="4 5">F13-25</strain>
    </source>
</reference>
<dbReference type="Gene3D" id="3.90.550.10">
    <property type="entry name" value="Spore Coat Polysaccharide Biosynthesis Protein SpsA, Chain A"/>
    <property type="match status" value="1"/>
</dbReference>
<gene>
    <name evidence="4" type="ORF">EAF64_09255</name>
</gene>
<dbReference type="CDD" id="cd06423">
    <property type="entry name" value="CESA_like"/>
    <property type="match status" value="1"/>
</dbReference>
<accession>A0A498KW37</accession>
<dbReference type="GO" id="GO:0016757">
    <property type="term" value="F:glycosyltransferase activity"/>
    <property type="evidence" value="ECO:0007669"/>
    <property type="project" value="UniProtKB-KW"/>
</dbReference>
<evidence type="ECO:0000313" key="5">
    <source>
        <dbReference type="Proteomes" id="UP000289691"/>
    </source>
</evidence>
<feature type="transmembrane region" description="Helical" evidence="3">
    <location>
        <begin position="362"/>
        <end position="380"/>
    </location>
</feature>
<feature type="transmembrane region" description="Helical" evidence="3">
    <location>
        <begin position="41"/>
        <end position="74"/>
    </location>
</feature>
<dbReference type="Proteomes" id="UP000289691">
    <property type="component" value="Unassembled WGS sequence"/>
</dbReference>
<sequence length="430" mass="47763">MKLIRRWLDRISFLGVTSGVFAWGFVQGNVALGGTIRFEFAFVVLAVVLLQAVISSLLFTGFVGVSGVSFLWSLRRDADPAPKYAGDTVTAIVPVYRDANVLDRSVESLLASEYDDLEVLIVCEEDDQAGLERARELAKQTGVSSLVNTRYPGSKAGAINYAVEETDSDHVAVFDADERVDPTFVPKAVARLQECDVVQGRTVPQPDGAVEELAYYESVLLSYVSRRLLYLCTEFRMAASRAVVMRRSALSITGGYDTEMLTEDFDFAYTCYRHRLDVEEQLDHPSKIEAAHSLRDWWGQRKRWMTGYVQVLHKLLANAQPIRKVRNLTSAAICAGTVIGSFLLLTILSKFVVLFFVGMESYFVPPLVAVVGVTAAVRVHDWRVGSVERLGWAWLVVPIVVPLYSLTAIKAVIEYAYGRGGDWYSVEKGS</sequence>
<feature type="transmembrane region" description="Helical" evidence="3">
    <location>
        <begin position="7"/>
        <end position="26"/>
    </location>
</feature>
<dbReference type="RefSeq" id="WP_129068702.1">
    <property type="nucleotide sequence ID" value="NZ_RDFA01000003.1"/>
</dbReference>
<keyword evidence="3" id="KW-1133">Transmembrane helix</keyword>
<dbReference type="PANTHER" id="PTHR43630:SF1">
    <property type="entry name" value="POLY-BETA-1,6-N-ACETYL-D-GLUCOSAMINE SYNTHASE"/>
    <property type="match status" value="1"/>
</dbReference>
<keyword evidence="3" id="KW-0472">Membrane</keyword>
<evidence type="ECO:0000256" key="3">
    <source>
        <dbReference type="SAM" id="Phobius"/>
    </source>
</evidence>
<name>A0A498KW37_9EURY</name>
<dbReference type="InterPro" id="IPR029044">
    <property type="entry name" value="Nucleotide-diphossugar_trans"/>
</dbReference>
<protein>
    <submittedName>
        <fullName evidence="4">Glycosyltransferase family 2 protein</fullName>
    </submittedName>
</protein>
<dbReference type="EMBL" id="RDFA01000003">
    <property type="protein sequence ID" value="RXK49106.1"/>
    <property type="molecule type" value="Genomic_DNA"/>
</dbReference>
<evidence type="ECO:0000256" key="2">
    <source>
        <dbReference type="ARBA" id="ARBA00022679"/>
    </source>
</evidence>
<proteinExistence type="predicted"/>
<organism evidence="4 5">
    <name type="scientific">Halorientalis pallida</name>
    <dbReference type="NCBI Taxonomy" id="2479928"/>
    <lineage>
        <taxon>Archaea</taxon>
        <taxon>Methanobacteriati</taxon>
        <taxon>Methanobacteriota</taxon>
        <taxon>Stenosarchaea group</taxon>
        <taxon>Halobacteria</taxon>
        <taxon>Halobacteriales</taxon>
        <taxon>Haloarculaceae</taxon>
        <taxon>Halorientalis</taxon>
    </lineage>
</organism>